<comment type="caution">
    <text evidence="3">The sequence shown here is derived from an EMBL/GenBank/DDBJ whole genome shotgun (WGS) entry which is preliminary data.</text>
</comment>
<evidence type="ECO:0000259" key="2">
    <source>
        <dbReference type="Pfam" id="PF20893"/>
    </source>
</evidence>
<gene>
    <name evidence="3" type="ORF">EGM88_09355</name>
</gene>
<dbReference type="PROSITE" id="PS51257">
    <property type="entry name" value="PROKAR_LIPOPROTEIN"/>
    <property type="match status" value="1"/>
</dbReference>
<protein>
    <recommendedName>
        <fullName evidence="2">DUF3829 domain-containing protein</fullName>
    </recommendedName>
</protein>
<dbReference type="RefSeq" id="WP_123897825.1">
    <property type="nucleotide sequence ID" value="NZ_RPFJ01000011.1"/>
</dbReference>
<evidence type="ECO:0000313" key="4">
    <source>
        <dbReference type="Proteomes" id="UP000270856"/>
    </source>
</evidence>
<dbReference type="AlphaFoldDB" id="A0A3N4NJR8"/>
<name>A0A3N4NJR8_9FLAO</name>
<keyword evidence="4" id="KW-1185">Reference proteome</keyword>
<feature type="coiled-coil region" evidence="1">
    <location>
        <begin position="220"/>
        <end position="247"/>
    </location>
</feature>
<dbReference type="Proteomes" id="UP000270856">
    <property type="component" value="Unassembled WGS sequence"/>
</dbReference>
<accession>A0A3N4NJR8</accession>
<organism evidence="3 4">
    <name type="scientific">Aureibaculum marinum</name>
    <dbReference type="NCBI Taxonomy" id="2487930"/>
    <lineage>
        <taxon>Bacteria</taxon>
        <taxon>Pseudomonadati</taxon>
        <taxon>Bacteroidota</taxon>
        <taxon>Flavobacteriia</taxon>
        <taxon>Flavobacteriales</taxon>
        <taxon>Flavobacteriaceae</taxon>
        <taxon>Aureibaculum</taxon>
    </lineage>
</organism>
<proteinExistence type="predicted"/>
<dbReference type="Pfam" id="PF20893">
    <property type="entry name" value="DUF6845"/>
    <property type="match status" value="1"/>
</dbReference>
<dbReference type="Gene3D" id="1.20.58.820">
    <property type="entry name" value="Uncharacterised protein PF12889, C-terminal DUF3829"/>
    <property type="match status" value="1"/>
</dbReference>
<keyword evidence="1" id="KW-0175">Coiled coil</keyword>
<sequence>MKFKIVFVMAALIVVSCGKLGDKASSALDAVSDLGSGGANNVIAYNNALVDYMNDAGDKITRASDDYEEMSNMVTQKKKPNLFLAHAFIGSVPDINKERDGIYLLEPGNNLPSEVKEELTNSVKATSEAFENTHDAYKKFKAYYDSEDFKDDDWAKGAEYLEVIKTNIMAFYEKRSEAYSILKPIANEAEIELLKDHPLSESIIASKTDLAVAEAIRDIVYAEEINMEMLKLKYDQLEANYAKHKDLTPELLEEHNKSIFYKNYYQEVEEFLGDVRKSKRDGKITDNEAETIGRAYQSLITYYNRFV</sequence>
<feature type="domain" description="DUF3829" evidence="2">
    <location>
        <begin position="92"/>
        <end position="196"/>
    </location>
</feature>
<reference evidence="3 4" key="1">
    <citation type="submission" date="2018-11" db="EMBL/GenBank/DDBJ databases">
        <title>Aureibaculum marinum gen. nov., sp. nov., a member of the family Flavobacteriaceae isolated from the Bohai Sea.</title>
        <authorList>
            <person name="Ji X."/>
        </authorList>
    </citation>
    <scope>NUCLEOTIDE SEQUENCE [LARGE SCALE GENOMIC DNA]</scope>
    <source>
        <strain evidence="3 4">BH-SD17</strain>
    </source>
</reference>
<dbReference type="OrthoDB" id="1046005at2"/>
<dbReference type="EMBL" id="RPFJ01000011">
    <property type="protein sequence ID" value="RPD96564.1"/>
    <property type="molecule type" value="Genomic_DNA"/>
</dbReference>
<dbReference type="InterPro" id="IPR049273">
    <property type="entry name" value="DUF3829-like_N"/>
</dbReference>
<evidence type="ECO:0000313" key="3">
    <source>
        <dbReference type="EMBL" id="RPD96564.1"/>
    </source>
</evidence>
<dbReference type="Gene3D" id="1.20.120.930">
    <property type="entry name" value="Uncharacterised protein PF12889, N-terminal DUF3829"/>
    <property type="match status" value="1"/>
</dbReference>
<evidence type="ECO:0000256" key="1">
    <source>
        <dbReference type="SAM" id="Coils"/>
    </source>
</evidence>